<sequence>MRRRTLLSAAPLAAVTAAGLAACGSGSGGGGSNDSPDSLTYWASNQGTSLENDKEVLTPVLEKFTEETGIEVSLEVIGWSDLQTRIQTAITSGQGPDVLNIGNTWGVSLQATGGLLELGDAEFEALGGRDRYVPAALATGGAVDTDPTSIPLYGLAYGMYYNVQMFEDAGIEPPTTWEEMVEAAKALTDPDKDVYGMSLAAGSYTENNHFAFINATQNGASLNSPDGKPTFTEDGVVDGILRYLDLMQEHKVVNPSNAQFDNGTKSVTAFANKQAAMIINQNNANATIESQGMTPEEFKAVPFPAPADAVDDCASHLAGINLAAMADTDNRDGALAFMKFMTSPETQAELGKPFASLPVLVDGEPTFTDDTEQAEMFMEIYAERSAPLPLVPWEDQFETTVGQAMNSMFAKIATGGTVTREDVVTAMQTAQDSIRA</sequence>
<dbReference type="AlphaFoldDB" id="A0A220UDL2"/>
<dbReference type="CDD" id="cd13585">
    <property type="entry name" value="PBP2_TMBP_like"/>
    <property type="match status" value="1"/>
</dbReference>
<organism evidence="2 3">
    <name type="scientific">Brachybacterium avium</name>
    <dbReference type="NCBI Taxonomy" id="2017485"/>
    <lineage>
        <taxon>Bacteria</taxon>
        <taxon>Bacillati</taxon>
        <taxon>Actinomycetota</taxon>
        <taxon>Actinomycetes</taxon>
        <taxon>Micrococcales</taxon>
        <taxon>Dermabacteraceae</taxon>
        <taxon>Brachybacterium</taxon>
    </lineage>
</organism>
<keyword evidence="1" id="KW-0732">Signal</keyword>
<name>A0A220UDL2_9MICO</name>
<dbReference type="Proteomes" id="UP000198398">
    <property type="component" value="Chromosome"/>
</dbReference>
<proteinExistence type="predicted"/>
<dbReference type="KEGG" id="brv:CFK39_09980"/>
<accession>A0A220UDL2</accession>
<dbReference type="PROSITE" id="PS51257">
    <property type="entry name" value="PROKAR_LIPOPROTEIN"/>
    <property type="match status" value="1"/>
</dbReference>
<reference evidence="3" key="1">
    <citation type="submission" date="2017-07" db="EMBL/GenBank/DDBJ databases">
        <title>Brachybacterium sp. VR2415.</title>
        <authorList>
            <person name="Tak E.J."/>
            <person name="Bae J.-W."/>
        </authorList>
    </citation>
    <scope>NUCLEOTIDE SEQUENCE [LARGE SCALE GENOMIC DNA]</scope>
    <source>
        <strain evidence="3">VR2415</strain>
    </source>
</reference>
<feature type="chain" id="PRO_5013211119" evidence="1">
    <location>
        <begin position="22"/>
        <end position="436"/>
    </location>
</feature>
<dbReference type="OrthoDB" id="9780991at2"/>
<dbReference type="SUPFAM" id="SSF53850">
    <property type="entry name" value="Periplasmic binding protein-like II"/>
    <property type="match status" value="1"/>
</dbReference>
<dbReference type="InterPro" id="IPR050490">
    <property type="entry name" value="Bact_solute-bd_prot1"/>
</dbReference>
<dbReference type="InterPro" id="IPR006059">
    <property type="entry name" value="SBP"/>
</dbReference>
<evidence type="ECO:0000313" key="2">
    <source>
        <dbReference type="EMBL" id="ASK66090.1"/>
    </source>
</evidence>
<feature type="signal peptide" evidence="1">
    <location>
        <begin position="1"/>
        <end position="21"/>
    </location>
</feature>
<protein>
    <submittedName>
        <fullName evidence="2">Sugar-binding protein</fullName>
    </submittedName>
</protein>
<evidence type="ECO:0000313" key="3">
    <source>
        <dbReference type="Proteomes" id="UP000198398"/>
    </source>
</evidence>
<dbReference type="Gene3D" id="3.40.190.10">
    <property type="entry name" value="Periplasmic binding protein-like II"/>
    <property type="match status" value="1"/>
</dbReference>
<dbReference type="Pfam" id="PF01547">
    <property type="entry name" value="SBP_bac_1"/>
    <property type="match status" value="1"/>
</dbReference>
<dbReference type="PANTHER" id="PTHR43649:SF12">
    <property type="entry name" value="DIACETYLCHITOBIOSE BINDING PROTEIN DASA"/>
    <property type="match status" value="1"/>
</dbReference>
<dbReference type="PANTHER" id="PTHR43649">
    <property type="entry name" value="ARABINOSE-BINDING PROTEIN-RELATED"/>
    <property type="match status" value="1"/>
</dbReference>
<evidence type="ECO:0000256" key="1">
    <source>
        <dbReference type="SAM" id="SignalP"/>
    </source>
</evidence>
<keyword evidence="3" id="KW-1185">Reference proteome</keyword>
<gene>
    <name evidence="2" type="ORF">CFK39_09980</name>
</gene>
<dbReference type="RefSeq" id="WP_089065331.1">
    <property type="nucleotide sequence ID" value="NZ_CP022316.1"/>
</dbReference>
<dbReference type="EMBL" id="CP022316">
    <property type="protein sequence ID" value="ASK66090.1"/>
    <property type="molecule type" value="Genomic_DNA"/>
</dbReference>